<dbReference type="RefSeq" id="WP_176008829.1">
    <property type="nucleotide sequence ID" value="NZ_CP041372.2"/>
</dbReference>
<accession>A0A859FDY7</accession>
<evidence type="ECO:0000259" key="1">
    <source>
        <dbReference type="Pfam" id="PF05239"/>
    </source>
</evidence>
<evidence type="ECO:0000313" key="3">
    <source>
        <dbReference type="Proteomes" id="UP000318138"/>
    </source>
</evidence>
<protein>
    <recommendedName>
        <fullName evidence="1">PRC-barrel domain-containing protein</fullName>
    </recommendedName>
</protein>
<proteinExistence type="predicted"/>
<dbReference type="Pfam" id="PF05239">
    <property type="entry name" value="PRC"/>
    <property type="match status" value="1"/>
</dbReference>
<sequence length="131" mass="15109">MLTFQRLSFTPVFFRSKCIGEVSDLMIEHSKVTALLVKRSYHKKTVVPLSAVSIHDTYLEAQRITHAKRKEVQYLSAQLGTFLHDKEGLTLGMIRDVYFDMDTGRITAYELTEGLFTEWQKGVRKVPAKRI</sequence>
<evidence type="ECO:0000313" key="2">
    <source>
        <dbReference type="EMBL" id="QKS70794.1"/>
    </source>
</evidence>
<dbReference type="AlphaFoldDB" id="A0A859FDY7"/>
<name>A0A859FDY7_9BACI</name>
<keyword evidence="3" id="KW-1185">Reference proteome</keyword>
<dbReference type="InterPro" id="IPR027275">
    <property type="entry name" value="PRC-brl_dom"/>
</dbReference>
<feature type="domain" description="PRC-barrel" evidence="1">
    <location>
        <begin position="88"/>
        <end position="118"/>
    </location>
</feature>
<gene>
    <name evidence="2" type="ORF">FLK61_29105</name>
</gene>
<dbReference type="SUPFAM" id="SSF50346">
    <property type="entry name" value="PRC-barrel domain"/>
    <property type="match status" value="1"/>
</dbReference>
<reference evidence="3" key="1">
    <citation type="submission" date="2019-07" db="EMBL/GenBank/DDBJ databases">
        <title>Bacillus alkalisoli sp. nov. isolated from saline soil.</title>
        <authorList>
            <person name="Sun J.-Q."/>
            <person name="Xu L."/>
        </authorList>
    </citation>
    <scope>NUCLEOTIDE SEQUENCE [LARGE SCALE GENOMIC DNA]</scope>
    <source>
        <strain evidence="3">M4U3P1</strain>
    </source>
</reference>
<dbReference type="InterPro" id="IPR011033">
    <property type="entry name" value="PRC_barrel-like_sf"/>
</dbReference>
<organism evidence="2 3">
    <name type="scientific">Paenalkalicoccus suaedae</name>
    <dbReference type="NCBI Taxonomy" id="2592382"/>
    <lineage>
        <taxon>Bacteria</taxon>
        <taxon>Bacillati</taxon>
        <taxon>Bacillota</taxon>
        <taxon>Bacilli</taxon>
        <taxon>Bacillales</taxon>
        <taxon>Bacillaceae</taxon>
        <taxon>Paenalkalicoccus</taxon>
    </lineage>
</organism>
<dbReference type="KEGG" id="psua:FLK61_29105"/>
<dbReference type="EMBL" id="CP041372">
    <property type="protein sequence ID" value="QKS70794.1"/>
    <property type="molecule type" value="Genomic_DNA"/>
</dbReference>
<dbReference type="Proteomes" id="UP000318138">
    <property type="component" value="Chromosome"/>
</dbReference>